<evidence type="ECO:0000259" key="11">
    <source>
        <dbReference type="PROSITE" id="PS51918"/>
    </source>
</evidence>
<comment type="caution">
    <text evidence="12">The sequence shown here is derived from an EMBL/GenBank/DDBJ whole genome shotgun (WGS) entry which is preliminary data.</text>
</comment>
<dbReference type="CDD" id="cd01335">
    <property type="entry name" value="Radical_SAM"/>
    <property type="match status" value="1"/>
</dbReference>
<dbReference type="InterPro" id="IPR007197">
    <property type="entry name" value="rSAM"/>
</dbReference>
<dbReference type="SFLD" id="SFLDF00273">
    <property type="entry name" value="(dimethylallyl)adenosine_tRNA"/>
    <property type="match status" value="1"/>
</dbReference>
<evidence type="ECO:0000256" key="7">
    <source>
        <dbReference type="ARBA" id="ARBA00023014"/>
    </source>
</evidence>
<dbReference type="InterPro" id="IPR020612">
    <property type="entry name" value="Methylthiotransferase_CS"/>
</dbReference>
<comment type="cofactor">
    <cofactor evidence="1">
        <name>[4Fe-4S] cluster</name>
        <dbReference type="ChEBI" id="CHEBI:49883"/>
    </cofactor>
</comment>
<dbReference type="PROSITE" id="PS50926">
    <property type="entry name" value="TRAM"/>
    <property type="match status" value="1"/>
</dbReference>
<dbReference type="Pfam" id="PF04055">
    <property type="entry name" value="Radical_SAM"/>
    <property type="match status" value="1"/>
</dbReference>
<dbReference type="PROSITE" id="PS01278">
    <property type="entry name" value="MTTASE_RADICAL"/>
    <property type="match status" value="1"/>
</dbReference>
<feature type="region of interest" description="Disordered" evidence="8">
    <location>
        <begin position="36"/>
        <end position="57"/>
    </location>
</feature>
<evidence type="ECO:0000256" key="2">
    <source>
        <dbReference type="ARBA" id="ARBA00009815"/>
    </source>
</evidence>
<dbReference type="AlphaFoldDB" id="A0AAD2G3R1"/>
<evidence type="ECO:0000256" key="3">
    <source>
        <dbReference type="ARBA" id="ARBA00022485"/>
    </source>
</evidence>
<dbReference type="InterPro" id="IPR006638">
    <property type="entry name" value="Elp3/MiaA/NifB-like_rSAM"/>
</dbReference>
<dbReference type="InterPro" id="IPR006463">
    <property type="entry name" value="MiaB_methiolase"/>
</dbReference>
<keyword evidence="13" id="KW-1185">Reference proteome</keyword>
<evidence type="ECO:0000256" key="6">
    <source>
        <dbReference type="ARBA" id="ARBA00023004"/>
    </source>
</evidence>
<dbReference type="SFLD" id="SFLDS00029">
    <property type="entry name" value="Radical_SAM"/>
    <property type="match status" value="1"/>
</dbReference>
<keyword evidence="6" id="KW-0408">Iron</keyword>
<dbReference type="NCBIfam" id="TIGR00089">
    <property type="entry name" value="MiaB/RimO family radical SAM methylthiotransferase"/>
    <property type="match status" value="1"/>
</dbReference>
<name>A0AAD2G3R1_9STRA</name>
<protein>
    <submittedName>
        <fullName evidence="12">Uncharacterized protein</fullName>
    </submittedName>
</protein>
<dbReference type="GO" id="GO:0035597">
    <property type="term" value="F:tRNA-2-methylthio-N(6)-dimethylallyladenosine(37) synthase activity"/>
    <property type="evidence" value="ECO:0007669"/>
    <property type="project" value="TreeGrafter"/>
</dbReference>
<dbReference type="Proteomes" id="UP001295423">
    <property type="component" value="Unassembled WGS sequence"/>
</dbReference>
<accession>A0AAD2G3R1</accession>
<dbReference type="GO" id="GO:0005829">
    <property type="term" value="C:cytosol"/>
    <property type="evidence" value="ECO:0007669"/>
    <property type="project" value="TreeGrafter"/>
</dbReference>
<gene>
    <name evidence="12" type="ORF">CYCCA115_LOCUS19344</name>
</gene>
<evidence type="ECO:0000256" key="8">
    <source>
        <dbReference type="SAM" id="MobiDB-lite"/>
    </source>
</evidence>
<evidence type="ECO:0000256" key="1">
    <source>
        <dbReference type="ARBA" id="ARBA00001966"/>
    </source>
</evidence>
<dbReference type="SMART" id="SM00729">
    <property type="entry name" value="Elp3"/>
    <property type="match status" value="1"/>
</dbReference>
<dbReference type="InterPro" id="IPR023404">
    <property type="entry name" value="rSAM_horseshoe"/>
</dbReference>
<dbReference type="SUPFAM" id="SSF102114">
    <property type="entry name" value="Radical SAM enzymes"/>
    <property type="match status" value="1"/>
</dbReference>
<dbReference type="Pfam" id="PF00919">
    <property type="entry name" value="UPF0004"/>
    <property type="match status" value="1"/>
</dbReference>
<dbReference type="GO" id="GO:0051539">
    <property type="term" value="F:4 iron, 4 sulfur cluster binding"/>
    <property type="evidence" value="ECO:0007669"/>
    <property type="project" value="UniProtKB-KW"/>
</dbReference>
<dbReference type="SFLD" id="SFLDG01061">
    <property type="entry name" value="methylthiotransferase"/>
    <property type="match status" value="1"/>
</dbReference>
<dbReference type="PANTHER" id="PTHR43020">
    <property type="entry name" value="CDK5 REGULATORY SUBUNIT-ASSOCIATED PROTEIN 1"/>
    <property type="match status" value="1"/>
</dbReference>
<dbReference type="EMBL" id="CAKOGP040002091">
    <property type="protein sequence ID" value="CAJ1961733.1"/>
    <property type="molecule type" value="Genomic_DNA"/>
</dbReference>
<feature type="domain" description="MTTase N-terminal" evidence="10">
    <location>
        <begin position="80"/>
        <end position="193"/>
    </location>
</feature>
<dbReference type="PROSITE" id="PS51449">
    <property type="entry name" value="MTTASE_N"/>
    <property type="match status" value="1"/>
</dbReference>
<dbReference type="SFLD" id="SFLDF00413">
    <property type="entry name" value="CDK5RAP1"/>
    <property type="match status" value="1"/>
</dbReference>
<keyword evidence="3" id="KW-0004">4Fe-4S</keyword>
<feature type="domain" description="TRAM" evidence="9">
    <location>
        <begin position="485"/>
        <end position="586"/>
    </location>
</feature>
<dbReference type="GO" id="GO:0060255">
    <property type="term" value="P:regulation of macromolecule metabolic process"/>
    <property type="evidence" value="ECO:0007669"/>
    <property type="project" value="UniProtKB-ARBA"/>
</dbReference>
<dbReference type="InterPro" id="IPR038135">
    <property type="entry name" value="Methylthiotransferase_N_sf"/>
</dbReference>
<organism evidence="12 13">
    <name type="scientific">Cylindrotheca closterium</name>
    <dbReference type="NCBI Taxonomy" id="2856"/>
    <lineage>
        <taxon>Eukaryota</taxon>
        <taxon>Sar</taxon>
        <taxon>Stramenopiles</taxon>
        <taxon>Ochrophyta</taxon>
        <taxon>Bacillariophyta</taxon>
        <taxon>Bacillariophyceae</taxon>
        <taxon>Bacillariophycidae</taxon>
        <taxon>Bacillariales</taxon>
        <taxon>Bacillariaceae</taxon>
        <taxon>Cylindrotheca</taxon>
    </lineage>
</organism>
<feature type="compositionally biased region" description="Basic and acidic residues" evidence="8">
    <location>
        <begin position="38"/>
        <end position="50"/>
    </location>
</feature>
<dbReference type="GO" id="GO:0080090">
    <property type="term" value="P:regulation of primary metabolic process"/>
    <property type="evidence" value="ECO:0007669"/>
    <property type="project" value="UniProtKB-ARBA"/>
</dbReference>
<reference evidence="12" key="1">
    <citation type="submission" date="2023-08" db="EMBL/GenBank/DDBJ databases">
        <authorList>
            <person name="Audoor S."/>
            <person name="Bilcke G."/>
        </authorList>
    </citation>
    <scope>NUCLEOTIDE SEQUENCE</scope>
</reference>
<keyword evidence="5" id="KW-0479">Metal-binding</keyword>
<dbReference type="InterPro" id="IPR058240">
    <property type="entry name" value="rSAM_sf"/>
</dbReference>
<evidence type="ECO:0000313" key="13">
    <source>
        <dbReference type="Proteomes" id="UP001295423"/>
    </source>
</evidence>
<keyword evidence="4" id="KW-0949">S-adenosyl-L-methionine</keyword>
<sequence length="634" mass="71701">MRMKPNRFFAHRNLSQFISRRCKAAATGTRAFSSAVQVDRHRQKKDESKIPNDGLTLGDFVHNKGNVSGDITSERSNSGLSFHIKTYGCQMNVSDSDIVRAVLLEQGYTEAQEEADADVWLTNTCAIRDKAEQKVWQRLHTLKKRKSSNQVVGLLGCMAERLQDELLKENMADLVVGPDAYRDLPRLLRDLTDSEDPLEQAINVQLSLEETYQDIVPVRDGKSTTSAFVSIQRGCSNRCSFCIVPFTRGQERSRPVESIVNEVRELVEVQNMKEVVLLGQNVNSYHDRSEAALEARPFNTTPSLSNSGFRNRLRRPSQGGYTFVDLVEAISDISPELRLRFTSPHPKDYPQELLHLMAERPNICNQLHMPAQSGSTSMLKRMKRGYTREAYFELIDSVQTIIPDIALSSDFIAGFCGETEEEHRDTVSLLEHVQYEQAFLFAYSMRNKTHAHRTMEDNVPADVKSRRLSEIIDTYRTNVQIKNERVEQGKLRLVLLEGEAKRQTFPGMTTWHGRTDQNKRIMLPINESIGAIDESHARLILQQSLDGSTTGLLPPPRQRSSVTAGDYAVVQVTDVKGHTLRGKLLWKSTLAGFADMESNHLSKIGDEGIARFERRLEEEIGMDSLSMDQQSLVV</sequence>
<evidence type="ECO:0000256" key="4">
    <source>
        <dbReference type="ARBA" id="ARBA00022691"/>
    </source>
</evidence>
<proteinExistence type="inferred from homology"/>
<evidence type="ECO:0000259" key="9">
    <source>
        <dbReference type="PROSITE" id="PS50926"/>
    </source>
</evidence>
<dbReference type="GO" id="GO:0005739">
    <property type="term" value="C:mitochondrion"/>
    <property type="evidence" value="ECO:0007669"/>
    <property type="project" value="TreeGrafter"/>
</dbReference>
<dbReference type="PANTHER" id="PTHR43020:SF2">
    <property type="entry name" value="MITOCHONDRIAL TRNA METHYLTHIOTRANSFERASE CDK5RAP1"/>
    <property type="match status" value="1"/>
</dbReference>
<keyword evidence="7" id="KW-0411">Iron-sulfur</keyword>
<dbReference type="GO" id="GO:0046872">
    <property type="term" value="F:metal ion binding"/>
    <property type="evidence" value="ECO:0007669"/>
    <property type="project" value="UniProtKB-KW"/>
</dbReference>
<dbReference type="InterPro" id="IPR002792">
    <property type="entry name" value="TRAM_dom"/>
</dbReference>
<dbReference type="FunFam" id="3.80.30.20:FF:000003">
    <property type="entry name" value="CDK5 regulatory subunit-associated protein 1"/>
    <property type="match status" value="1"/>
</dbReference>
<dbReference type="FunFam" id="3.40.50.12160:FF:000003">
    <property type="entry name" value="CDK5 regulatory subunit-associated protein 1"/>
    <property type="match status" value="1"/>
</dbReference>
<evidence type="ECO:0000259" key="10">
    <source>
        <dbReference type="PROSITE" id="PS51449"/>
    </source>
</evidence>
<dbReference type="SFLD" id="SFLDG01082">
    <property type="entry name" value="B12-binding_domain_containing"/>
    <property type="match status" value="1"/>
</dbReference>
<dbReference type="PROSITE" id="PS51918">
    <property type="entry name" value="RADICAL_SAM"/>
    <property type="match status" value="1"/>
</dbReference>
<dbReference type="Gene3D" id="3.80.30.20">
    <property type="entry name" value="tm_1862 like domain"/>
    <property type="match status" value="1"/>
</dbReference>
<dbReference type="InterPro" id="IPR013848">
    <property type="entry name" value="Methylthiotransferase_N"/>
</dbReference>
<evidence type="ECO:0000256" key="5">
    <source>
        <dbReference type="ARBA" id="ARBA00022723"/>
    </source>
</evidence>
<feature type="domain" description="Radical SAM core" evidence="11">
    <location>
        <begin position="221"/>
        <end position="482"/>
    </location>
</feature>
<dbReference type="Gene3D" id="3.40.50.12160">
    <property type="entry name" value="Methylthiotransferase, N-terminal domain"/>
    <property type="match status" value="1"/>
</dbReference>
<comment type="similarity">
    <text evidence="2">Belongs to the methylthiotransferase family. MiaB subfamily.</text>
</comment>
<dbReference type="InterPro" id="IPR005839">
    <property type="entry name" value="Methylthiotransferase"/>
</dbReference>
<evidence type="ECO:0000313" key="12">
    <source>
        <dbReference type="EMBL" id="CAJ1961733.1"/>
    </source>
</evidence>